<dbReference type="PANTHER" id="PTHR33086">
    <property type="entry name" value="OS05G0468200 PROTEIN-RELATED"/>
    <property type="match status" value="1"/>
</dbReference>
<proteinExistence type="predicted"/>
<comment type="caution">
    <text evidence="2">The sequence shown here is derived from an EMBL/GenBank/DDBJ whole genome shotgun (WGS) entry which is preliminary data.</text>
</comment>
<accession>A0A5J9WIM1</accession>
<dbReference type="InterPro" id="IPR011676">
    <property type="entry name" value="DUF1618"/>
</dbReference>
<dbReference type="Pfam" id="PF07762">
    <property type="entry name" value="DUF1618"/>
    <property type="match status" value="1"/>
</dbReference>
<organism evidence="2 3">
    <name type="scientific">Eragrostis curvula</name>
    <name type="common">weeping love grass</name>
    <dbReference type="NCBI Taxonomy" id="38414"/>
    <lineage>
        <taxon>Eukaryota</taxon>
        <taxon>Viridiplantae</taxon>
        <taxon>Streptophyta</taxon>
        <taxon>Embryophyta</taxon>
        <taxon>Tracheophyta</taxon>
        <taxon>Spermatophyta</taxon>
        <taxon>Magnoliopsida</taxon>
        <taxon>Liliopsida</taxon>
        <taxon>Poales</taxon>
        <taxon>Poaceae</taxon>
        <taxon>PACMAD clade</taxon>
        <taxon>Chloridoideae</taxon>
        <taxon>Eragrostideae</taxon>
        <taxon>Eragrostidinae</taxon>
        <taxon>Eragrostis</taxon>
    </lineage>
</organism>
<feature type="non-terminal residue" evidence="2">
    <location>
        <position position="1"/>
    </location>
</feature>
<reference evidence="2 3" key="1">
    <citation type="journal article" date="2019" name="Sci. Rep.">
        <title>A high-quality genome of Eragrostis curvula grass provides insights into Poaceae evolution and supports new strategies to enhance forage quality.</title>
        <authorList>
            <person name="Carballo J."/>
            <person name="Santos B.A.C.M."/>
            <person name="Zappacosta D."/>
            <person name="Garbus I."/>
            <person name="Selva J.P."/>
            <person name="Gallo C.A."/>
            <person name="Diaz A."/>
            <person name="Albertini E."/>
            <person name="Caccamo M."/>
            <person name="Echenique V."/>
        </authorList>
    </citation>
    <scope>NUCLEOTIDE SEQUENCE [LARGE SCALE GENOMIC DNA]</scope>
    <source>
        <strain evidence="3">cv. Victoria</strain>
        <tissue evidence="2">Leaf</tissue>
    </source>
</reference>
<dbReference type="EMBL" id="RWGY01000004">
    <property type="protein sequence ID" value="TVU47913.1"/>
    <property type="molecule type" value="Genomic_DNA"/>
</dbReference>
<sequence length="404" mass="43304">MASASPSWVILDVVPRVSAAAAEGQTGDDDIALALAAPPRVTKLTVGPRVFPSDPDTQARVPFPYVLASDPSGLLLAIAPPSKSERAPEEPRVWRAPDGTERTVYIGRVSDPAYLVLDVPAGTASRVSDPDVQNSSSLGVIAAPGGGGAYMVVEFQSMVGSRDAELICFSSETGEWVEKEVANPLPRWIWTFYDVVSHDGKLWWVDRAAGILACDPFADEPDMAYVPLPEEDGDDDEPHSGCGYCSERMAATRRVVKLSDGKFRCVEMGCARDGGAPTLTMRTLVDPATPKWTLEYQVNFAEIWAADSYKAAGLPEKAPVVALIHPKSPNVVYFFLEENIFGVDMPARKVVECAAHELDVASSKGGASSSCVLAWELPQALTAGLPEEVPDNGVKEELQVEKSS</sequence>
<dbReference type="Gramene" id="TVU47913">
    <property type="protein sequence ID" value="TVU47913"/>
    <property type="gene ID" value="EJB05_07529"/>
</dbReference>
<dbReference type="PANTHER" id="PTHR33086:SF44">
    <property type="entry name" value="OS03G0683600 PROTEIN"/>
    <property type="match status" value="1"/>
</dbReference>
<dbReference type="OrthoDB" id="650468at2759"/>
<dbReference type="AlphaFoldDB" id="A0A5J9WIM1"/>
<keyword evidence="3" id="KW-1185">Reference proteome</keyword>
<name>A0A5J9WIM1_9POAL</name>
<protein>
    <recommendedName>
        <fullName evidence="1">DUF1618 domain-containing protein</fullName>
    </recommendedName>
</protein>
<evidence type="ECO:0000259" key="1">
    <source>
        <dbReference type="Pfam" id="PF07762"/>
    </source>
</evidence>
<gene>
    <name evidence="2" type="ORF">EJB05_07529</name>
</gene>
<feature type="domain" description="DUF1618" evidence="1">
    <location>
        <begin position="204"/>
        <end position="333"/>
    </location>
</feature>
<dbReference type="Proteomes" id="UP000324897">
    <property type="component" value="Chromosome 5"/>
</dbReference>
<evidence type="ECO:0000313" key="2">
    <source>
        <dbReference type="EMBL" id="TVU47913.1"/>
    </source>
</evidence>
<evidence type="ECO:0000313" key="3">
    <source>
        <dbReference type="Proteomes" id="UP000324897"/>
    </source>
</evidence>